<evidence type="ECO:0000256" key="8">
    <source>
        <dbReference type="SAM" id="Phobius"/>
    </source>
</evidence>
<feature type="transmembrane region" description="Helical" evidence="8">
    <location>
        <begin position="108"/>
        <end position="130"/>
    </location>
</feature>
<dbReference type="GO" id="GO:0022857">
    <property type="term" value="F:transmembrane transporter activity"/>
    <property type="evidence" value="ECO:0007669"/>
    <property type="project" value="InterPro"/>
</dbReference>
<feature type="transmembrane region" description="Helical" evidence="8">
    <location>
        <begin position="249"/>
        <end position="272"/>
    </location>
</feature>
<feature type="transmembrane region" description="Helical" evidence="8">
    <location>
        <begin position="82"/>
        <end position="102"/>
    </location>
</feature>
<feature type="transmembrane region" description="Helical" evidence="8">
    <location>
        <begin position="169"/>
        <end position="190"/>
    </location>
</feature>
<dbReference type="Proteomes" id="UP001139157">
    <property type="component" value="Unassembled WGS sequence"/>
</dbReference>
<organism evidence="10 11">
    <name type="scientific">Nocardia pulmonis</name>
    <dbReference type="NCBI Taxonomy" id="2951408"/>
    <lineage>
        <taxon>Bacteria</taxon>
        <taxon>Bacillati</taxon>
        <taxon>Actinomycetota</taxon>
        <taxon>Actinomycetes</taxon>
        <taxon>Mycobacteriales</taxon>
        <taxon>Nocardiaceae</taxon>
        <taxon>Nocardia</taxon>
    </lineage>
</organism>
<keyword evidence="4 8" id="KW-0812">Transmembrane</keyword>
<protein>
    <submittedName>
        <fullName evidence="10">Sugar porter family MFS transporter</fullName>
    </submittedName>
</protein>
<dbReference type="InterPro" id="IPR005828">
    <property type="entry name" value="MFS_sugar_transport-like"/>
</dbReference>
<evidence type="ECO:0000313" key="10">
    <source>
        <dbReference type="EMBL" id="MCM6774162.1"/>
    </source>
</evidence>
<dbReference type="AlphaFoldDB" id="A0A9X2E4I4"/>
<dbReference type="InterPro" id="IPR005829">
    <property type="entry name" value="Sugar_transporter_CS"/>
</dbReference>
<accession>A0A9X2E4I4</accession>
<feature type="transmembrane region" description="Helical" evidence="8">
    <location>
        <begin position="284"/>
        <end position="309"/>
    </location>
</feature>
<dbReference type="InterPro" id="IPR003663">
    <property type="entry name" value="Sugar/inositol_transpt"/>
</dbReference>
<sequence>MGFVGELRASSRLGVLVGGAAASIGVIYGYDLSNIAGALLFITDEFGLTTRQQELLTTAVVVGEIAGAIGGGMLANRIGRKWSMVLVAATYALFALLGALSTGLPMLMVARLALGLTIGVSVVVVPVFVAESAPTRIRGALLVAYQVTTVLGIIIGYLAAYLLAGSHSWRWMLGLAAVPAVLTTVLLLRLPDTARWYLMKGRTEQARRVLRQVEPDIDADAALAEIQTGLREESGGALREMLRRPYLRATVFVVGLGFFIQITGINAIVYYSPRLFEAMGFRGHFALLVLPALVQVAALGAVLVALVLVDRVGRRPILLSGIGMMIAANIVLIAVFAAGSDFGGVLTVFGFFGVLLFTVGFTFGFGALVWVYAGESFPARLRSMGSSAMLTSDLVANAIVAAVFLTLLQSLGGAGTFAVFGAMAVAGFAFVYRLAPETKGRQLEEIRQYWDNGARWPEPTKEGVRP</sequence>
<dbReference type="SUPFAM" id="SSF103473">
    <property type="entry name" value="MFS general substrate transporter"/>
    <property type="match status" value="1"/>
</dbReference>
<dbReference type="PROSITE" id="PS00216">
    <property type="entry name" value="SUGAR_TRANSPORT_1"/>
    <property type="match status" value="1"/>
</dbReference>
<dbReference type="PANTHER" id="PTHR48020:SF12">
    <property type="entry name" value="PROTON MYO-INOSITOL COTRANSPORTER"/>
    <property type="match status" value="1"/>
</dbReference>
<evidence type="ECO:0000256" key="2">
    <source>
        <dbReference type="ARBA" id="ARBA00010992"/>
    </source>
</evidence>
<comment type="caution">
    <text evidence="10">The sequence shown here is derived from an EMBL/GenBank/DDBJ whole genome shotgun (WGS) entry which is preliminary data.</text>
</comment>
<keyword evidence="5 8" id="KW-1133">Transmembrane helix</keyword>
<evidence type="ECO:0000259" key="9">
    <source>
        <dbReference type="PROSITE" id="PS50850"/>
    </source>
</evidence>
<dbReference type="EMBL" id="JAMRXG010000004">
    <property type="protein sequence ID" value="MCM6774162.1"/>
    <property type="molecule type" value="Genomic_DNA"/>
</dbReference>
<dbReference type="Gene3D" id="1.20.1250.20">
    <property type="entry name" value="MFS general substrate transporter like domains"/>
    <property type="match status" value="1"/>
</dbReference>
<dbReference type="InterPro" id="IPR050814">
    <property type="entry name" value="Myo-inositol_Transporter"/>
</dbReference>
<evidence type="ECO:0000256" key="5">
    <source>
        <dbReference type="ARBA" id="ARBA00022989"/>
    </source>
</evidence>
<name>A0A9X2E4I4_9NOCA</name>
<evidence type="ECO:0000313" key="11">
    <source>
        <dbReference type="Proteomes" id="UP001139157"/>
    </source>
</evidence>
<evidence type="ECO:0000256" key="3">
    <source>
        <dbReference type="ARBA" id="ARBA00022448"/>
    </source>
</evidence>
<feature type="transmembrane region" description="Helical" evidence="8">
    <location>
        <begin position="345"/>
        <end position="373"/>
    </location>
</feature>
<dbReference type="InterPro" id="IPR020846">
    <property type="entry name" value="MFS_dom"/>
</dbReference>
<gene>
    <name evidence="10" type="ORF">NDR86_11820</name>
</gene>
<keyword evidence="3 7" id="KW-0813">Transport</keyword>
<dbReference type="RefSeq" id="WP_251911626.1">
    <property type="nucleotide sequence ID" value="NZ_JAMRXG010000004.1"/>
</dbReference>
<feature type="transmembrane region" description="Helical" evidence="8">
    <location>
        <begin position="316"/>
        <end position="339"/>
    </location>
</feature>
<dbReference type="PANTHER" id="PTHR48020">
    <property type="entry name" value="PROTON MYO-INOSITOL COTRANSPORTER"/>
    <property type="match status" value="1"/>
</dbReference>
<dbReference type="GO" id="GO:0005886">
    <property type="term" value="C:plasma membrane"/>
    <property type="evidence" value="ECO:0007669"/>
    <property type="project" value="UniProtKB-SubCell"/>
</dbReference>
<feature type="transmembrane region" description="Helical" evidence="8">
    <location>
        <begin position="394"/>
        <end position="411"/>
    </location>
</feature>
<comment type="subcellular location">
    <subcellularLocation>
        <location evidence="1">Cell membrane</location>
        <topology evidence="1">Multi-pass membrane protein</topology>
    </subcellularLocation>
</comment>
<proteinExistence type="inferred from homology"/>
<reference evidence="10" key="1">
    <citation type="submission" date="2022-06" db="EMBL/GenBank/DDBJ databases">
        <title>Novel species in genus nocardia.</title>
        <authorList>
            <person name="Li F."/>
        </authorList>
    </citation>
    <scope>NUCLEOTIDE SEQUENCE</scope>
    <source>
        <strain evidence="10">CDC141</strain>
    </source>
</reference>
<feature type="transmembrane region" description="Helical" evidence="8">
    <location>
        <begin position="417"/>
        <end position="435"/>
    </location>
</feature>
<evidence type="ECO:0000256" key="4">
    <source>
        <dbReference type="ARBA" id="ARBA00022692"/>
    </source>
</evidence>
<dbReference type="PRINTS" id="PR00171">
    <property type="entry name" value="SUGRTRNSPORT"/>
</dbReference>
<feature type="domain" description="Major facilitator superfamily (MFS) profile" evidence="9">
    <location>
        <begin position="17"/>
        <end position="439"/>
    </location>
</feature>
<keyword evidence="6 8" id="KW-0472">Membrane</keyword>
<dbReference type="InterPro" id="IPR036259">
    <property type="entry name" value="MFS_trans_sf"/>
</dbReference>
<evidence type="ECO:0000256" key="7">
    <source>
        <dbReference type="RuleBase" id="RU003346"/>
    </source>
</evidence>
<keyword evidence="11" id="KW-1185">Reference proteome</keyword>
<evidence type="ECO:0000256" key="1">
    <source>
        <dbReference type="ARBA" id="ARBA00004651"/>
    </source>
</evidence>
<dbReference type="NCBIfam" id="TIGR00879">
    <property type="entry name" value="SP"/>
    <property type="match status" value="1"/>
</dbReference>
<comment type="similarity">
    <text evidence="2 7">Belongs to the major facilitator superfamily. Sugar transporter (TC 2.A.1.1) family.</text>
</comment>
<dbReference type="PROSITE" id="PS50850">
    <property type="entry name" value="MFS"/>
    <property type="match status" value="1"/>
</dbReference>
<evidence type="ECO:0000256" key="6">
    <source>
        <dbReference type="ARBA" id="ARBA00023136"/>
    </source>
</evidence>
<dbReference type="Pfam" id="PF00083">
    <property type="entry name" value="Sugar_tr"/>
    <property type="match status" value="1"/>
</dbReference>
<feature type="transmembrane region" description="Helical" evidence="8">
    <location>
        <begin position="12"/>
        <end position="30"/>
    </location>
</feature>
<feature type="transmembrane region" description="Helical" evidence="8">
    <location>
        <begin position="55"/>
        <end position="75"/>
    </location>
</feature>
<feature type="transmembrane region" description="Helical" evidence="8">
    <location>
        <begin position="142"/>
        <end position="163"/>
    </location>
</feature>